<keyword evidence="2" id="KW-0547">Nucleotide-binding</keyword>
<dbReference type="InterPro" id="IPR040198">
    <property type="entry name" value="Fido_containing"/>
</dbReference>
<dbReference type="Proteomes" id="UP000643672">
    <property type="component" value="Unassembled WGS sequence"/>
</dbReference>
<reference evidence="4 5" key="1">
    <citation type="submission" date="2020-05" db="EMBL/GenBank/DDBJ databases">
        <authorList>
            <person name="Petersen J."/>
            <person name="Sayavedra L."/>
        </authorList>
    </citation>
    <scope>NUCLEOTIDE SEQUENCE [LARGE SCALE GENOMIC DNA]</scope>
    <source>
        <strain evidence="4">B thermophilus SOXS</strain>
    </source>
</reference>
<feature type="domain" description="Fido" evidence="3">
    <location>
        <begin position="1"/>
        <end position="89"/>
    </location>
</feature>
<evidence type="ECO:0000256" key="2">
    <source>
        <dbReference type="PIRSR" id="PIRSR640198-2"/>
    </source>
</evidence>
<evidence type="ECO:0000259" key="3">
    <source>
        <dbReference type="PROSITE" id="PS51459"/>
    </source>
</evidence>
<dbReference type="SUPFAM" id="SSF140931">
    <property type="entry name" value="Fic-like"/>
    <property type="match status" value="1"/>
</dbReference>
<name>A0A8H8XCB4_9GAMM</name>
<feature type="active site" evidence="1">
    <location>
        <position position="26"/>
    </location>
</feature>
<sequence>MDWLENSDEHPLIRSCVFHYEFEFIHPFVDGNGRMGRLWQTLILSQWKPIFSNLPVESLIYLHQQDYYLALQKSTARTDCSPFIEFMLQIILEGCTPQVTPQVKQLISIINGEMNKEELMLALGLKDARNFRQKYLLPAISANLVTMTQPNSPNSPTQKYRLKH</sequence>
<evidence type="ECO:0000313" key="5">
    <source>
        <dbReference type="Proteomes" id="UP000643672"/>
    </source>
</evidence>
<dbReference type="Pfam" id="PF21247">
    <property type="entry name" value="Fic-like_C"/>
    <property type="match status" value="1"/>
</dbReference>
<feature type="binding site" evidence="2">
    <location>
        <begin position="67"/>
        <end position="68"/>
    </location>
    <ligand>
        <name>ATP</name>
        <dbReference type="ChEBI" id="CHEBI:30616"/>
    </ligand>
</feature>
<dbReference type="Gene3D" id="1.10.3290.10">
    <property type="entry name" value="Fido-like domain"/>
    <property type="match status" value="1"/>
</dbReference>
<dbReference type="PANTHER" id="PTHR13504:SF38">
    <property type="entry name" value="FIDO DOMAIN-CONTAINING PROTEIN"/>
    <property type="match status" value="1"/>
</dbReference>
<organism evidence="4 5">
    <name type="scientific">Bathymodiolus thermophilus thioautotrophic gill symbiont</name>
    <dbReference type="NCBI Taxonomy" id="2360"/>
    <lineage>
        <taxon>Bacteria</taxon>
        <taxon>Pseudomonadati</taxon>
        <taxon>Pseudomonadota</taxon>
        <taxon>Gammaproteobacteria</taxon>
        <taxon>sulfur-oxidizing symbionts</taxon>
    </lineage>
</organism>
<keyword evidence="5" id="KW-1185">Reference proteome</keyword>
<dbReference type="InterPro" id="IPR036597">
    <property type="entry name" value="Fido-like_dom_sf"/>
</dbReference>
<dbReference type="InterPro" id="IPR049514">
    <property type="entry name" value="Fic-like_C"/>
</dbReference>
<gene>
    <name evidence="4" type="ORF">THERMOS_968</name>
</gene>
<comment type="caution">
    <text evidence="4">The sequence shown here is derived from an EMBL/GenBank/DDBJ whole genome shotgun (WGS) entry which is preliminary data.</text>
</comment>
<dbReference type="PROSITE" id="PS51459">
    <property type="entry name" value="FIDO"/>
    <property type="match status" value="1"/>
</dbReference>
<protein>
    <submittedName>
        <fullName evidence="4">Fic domain protein, KPN_03553 type</fullName>
    </submittedName>
</protein>
<accession>A0A8H8XCB4</accession>
<evidence type="ECO:0000256" key="1">
    <source>
        <dbReference type="PIRSR" id="PIRSR640198-1"/>
    </source>
</evidence>
<keyword evidence="2" id="KW-0067">ATP-binding</keyword>
<proteinExistence type="predicted"/>
<dbReference type="GO" id="GO:0005524">
    <property type="term" value="F:ATP binding"/>
    <property type="evidence" value="ECO:0007669"/>
    <property type="project" value="UniProtKB-KW"/>
</dbReference>
<dbReference type="EMBL" id="CAESAQ020000052">
    <property type="protein sequence ID" value="CAB5499090.1"/>
    <property type="molecule type" value="Genomic_DNA"/>
</dbReference>
<feature type="binding site" evidence="2">
    <location>
        <begin position="30"/>
        <end position="37"/>
    </location>
    <ligand>
        <name>ATP</name>
        <dbReference type="ChEBI" id="CHEBI:30616"/>
    </ligand>
</feature>
<dbReference type="PANTHER" id="PTHR13504">
    <property type="entry name" value="FIDO DOMAIN-CONTAINING PROTEIN DDB_G0283145"/>
    <property type="match status" value="1"/>
</dbReference>
<dbReference type="AlphaFoldDB" id="A0A8H8XCB4"/>
<dbReference type="InterPro" id="IPR003812">
    <property type="entry name" value="Fido"/>
</dbReference>
<dbReference type="Pfam" id="PF02661">
    <property type="entry name" value="Fic"/>
    <property type="match status" value="1"/>
</dbReference>
<evidence type="ECO:0000313" key="4">
    <source>
        <dbReference type="EMBL" id="CAB5499090.1"/>
    </source>
</evidence>